<dbReference type="Proteomes" id="UP001220509">
    <property type="component" value="Chromosome"/>
</dbReference>
<dbReference type="FunFam" id="1.10.1040.10:FF:000017">
    <property type="entry name" value="2-dehydropantoate 2-reductase"/>
    <property type="match status" value="1"/>
</dbReference>
<dbReference type="InterPro" id="IPR013332">
    <property type="entry name" value="KPR_N"/>
</dbReference>
<dbReference type="KEGG" id="pka:PQ456_15490"/>
<dbReference type="InterPro" id="IPR036291">
    <property type="entry name" value="NAD(P)-bd_dom_sf"/>
</dbReference>
<evidence type="ECO:0000256" key="11">
    <source>
        <dbReference type="RuleBase" id="RU362068"/>
    </source>
</evidence>
<organism evidence="14 15">
    <name type="scientific">Paenibacillus kyungheensis</name>
    <dbReference type="NCBI Taxonomy" id="1452732"/>
    <lineage>
        <taxon>Bacteria</taxon>
        <taxon>Bacillati</taxon>
        <taxon>Bacillota</taxon>
        <taxon>Bacilli</taxon>
        <taxon>Bacillales</taxon>
        <taxon>Paenibacillaceae</taxon>
        <taxon>Paenibacillus</taxon>
    </lineage>
</organism>
<proteinExistence type="inferred from homology"/>
<comment type="similarity">
    <text evidence="3 11">Belongs to the ketopantoate reductase family.</text>
</comment>
<keyword evidence="15" id="KW-1185">Reference proteome</keyword>
<evidence type="ECO:0000256" key="4">
    <source>
        <dbReference type="ARBA" id="ARBA00013014"/>
    </source>
</evidence>
<dbReference type="InterPro" id="IPR003710">
    <property type="entry name" value="ApbA"/>
</dbReference>
<dbReference type="PANTHER" id="PTHR43765:SF2">
    <property type="entry name" value="2-DEHYDROPANTOATE 2-REDUCTASE"/>
    <property type="match status" value="1"/>
</dbReference>
<sequence length="334" mass="37528">MIIDIFGAGAIGLLFYSKLISNDSSATIHLWTRTVEQASIMNQQGITIQTSTIDHHSEPQLWIPSATQNAYAIDELNNYSHIPKADYILVTVKQKDITADLVGKIQQRAGQHTRIICLQNGLRTDSLWPSPWQVYAAITTEGAKRMSINEIHHTGIGKTVIGSLSNLSSARVGNKTKSIDKEEQLLIQPLLNELQQAGFDIRLSNNIDKDIYRKLIINAVINPLTAIWRIMNGELLVSEQRLFVMQQLYNEVIEVYQAAGIESSSLWWEEILEVCRATSTNTSSMLADVLQGKTTEIEWINGSIIKMGQDYGIATPANYWVYHLVEAMNRQEDN</sequence>
<keyword evidence="7 11" id="KW-0521">NADP</keyword>
<dbReference type="InterPro" id="IPR008927">
    <property type="entry name" value="6-PGluconate_DH-like_C_sf"/>
</dbReference>
<feature type="domain" description="Ketopantoate reductase C-terminal" evidence="13">
    <location>
        <begin position="206"/>
        <end position="328"/>
    </location>
</feature>
<dbReference type="InterPro" id="IPR013752">
    <property type="entry name" value="KPA_reductase"/>
</dbReference>
<dbReference type="GO" id="GO:0008677">
    <property type="term" value="F:2-dehydropantoate 2-reductase activity"/>
    <property type="evidence" value="ECO:0007669"/>
    <property type="project" value="UniProtKB-EC"/>
</dbReference>
<evidence type="ECO:0000313" key="14">
    <source>
        <dbReference type="EMBL" id="WCT54593.1"/>
    </source>
</evidence>
<dbReference type="PANTHER" id="PTHR43765">
    <property type="entry name" value="2-DEHYDROPANTOATE 2-REDUCTASE-RELATED"/>
    <property type="match status" value="1"/>
</dbReference>
<dbReference type="Gene3D" id="1.10.1040.10">
    <property type="entry name" value="N-(1-d-carboxylethyl)-l-norvaline Dehydrogenase, domain 2"/>
    <property type="match status" value="1"/>
</dbReference>
<dbReference type="AlphaFoldDB" id="A0AAX3LY20"/>
<evidence type="ECO:0000256" key="10">
    <source>
        <dbReference type="ARBA" id="ARBA00048793"/>
    </source>
</evidence>
<feature type="domain" description="Ketopantoate reductase N-terminal" evidence="12">
    <location>
        <begin position="5"/>
        <end position="165"/>
    </location>
</feature>
<dbReference type="Pfam" id="PF08546">
    <property type="entry name" value="ApbA_C"/>
    <property type="match status" value="1"/>
</dbReference>
<dbReference type="RefSeq" id="WP_273613094.1">
    <property type="nucleotide sequence ID" value="NZ_CP117416.1"/>
</dbReference>
<comment type="pathway">
    <text evidence="2 11">Cofactor biosynthesis; (R)-pantothenate biosynthesis; (R)-pantoate from 3-methyl-2-oxobutanoate: step 2/2.</text>
</comment>
<comment type="function">
    <text evidence="1 11">Catalyzes the NADPH-dependent reduction of ketopantoate into pantoic acid.</text>
</comment>
<dbReference type="InterPro" id="IPR013328">
    <property type="entry name" value="6PGD_dom2"/>
</dbReference>
<evidence type="ECO:0000256" key="8">
    <source>
        <dbReference type="ARBA" id="ARBA00023002"/>
    </source>
</evidence>
<dbReference type="GO" id="GO:0005737">
    <property type="term" value="C:cytoplasm"/>
    <property type="evidence" value="ECO:0007669"/>
    <property type="project" value="TreeGrafter"/>
</dbReference>
<keyword evidence="8 11" id="KW-0560">Oxidoreductase</keyword>
<dbReference type="EC" id="1.1.1.169" evidence="4 11"/>
<gene>
    <name evidence="14" type="ORF">PQ456_15490</name>
</gene>
<reference evidence="14 15" key="1">
    <citation type="submission" date="2023-02" db="EMBL/GenBank/DDBJ databases">
        <title>Genome sequence of Paenibacillus kyungheensis KACC 18744.</title>
        <authorList>
            <person name="Kim S."/>
            <person name="Heo J."/>
            <person name="Kwon S.-W."/>
        </authorList>
    </citation>
    <scope>NUCLEOTIDE SEQUENCE [LARGE SCALE GENOMIC DNA]</scope>
    <source>
        <strain evidence="14 15">KACC 18744</strain>
    </source>
</reference>
<evidence type="ECO:0000259" key="12">
    <source>
        <dbReference type="Pfam" id="PF02558"/>
    </source>
</evidence>
<evidence type="ECO:0000259" key="13">
    <source>
        <dbReference type="Pfam" id="PF08546"/>
    </source>
</evidence>
<name>A0AAX3LY20_9BACL</name>
<dbReference type="EMBL" id="CP117416">
    <property type="protein sequence ID" value="WCT54593.1"/>
    <property type="molecule type" value="Genomic_DNA"/>
</dbReference>
<keyword evidence="6 11" id="KW-0566">Pantothenate biosynthesis</keyword>
<dbReference type="Pfam" id="PF02558">
    <property type="entry name" value="ApbA"/>
    <property type="match status" value="1"/>
</dbReference>
<evidence type="ECO:0000256" key="1">
    <source>
        <dbReference type="ARBA" id="ARBA00002919"/>
    </source>
</evidence>
<evidence type="ECO:0000256" key="6">
    <source>
        <dbReference type="ARBA" id="ARBA00022655"/>
    </source>
</evidence>
<evidence type="ECO:0000256" key="3">
    <source>
        <dbReference type="ARBA" id="ARBA00007870"/>
    </source>
</evidence>
<dbReference type="SUPFAM" id="SSF51735">
    <property type="entry name" value="NAD(P)-binding Rossmann-fold domains"/>
    <property type="match status" value="1"/>
</dbReference>
<dbReference type="NCBIfam" id="TIGR00745">
    <property type="entry name" value="apbA_panE"/>
    <property type="match status" value="1"/>
</dbReference>
<comment type="catalytic activity">
    <reaction evidence="10 11">
        <text>(R)-pantoate + NADP(+) = 2-dehydropantoate + NADPH + H(+)</text>
        <dbReference type="Rhea" id="RHEA:16233"/>
        <dbReference type="ChEBI" id="CHEBI:11561"/>
        <dbReference type="ChEBI" id="CHEBI:15378"/>
        <dbReference type="ChEBI" id="CHEBI:15980"/>
        <dbReference type="ChEBI" id="CHEBI:57783"/>
        <dbReference type="ChEBI" id="CHEBI:58349"/>
        <dbReference type="EC" id="1.1.1.169"/>
    </reaction>
</comment>
<accession>A0AAX3LY20</accession>
<evidence type="ECO:0000256" key="7">
    <source>
        <dbReference type="ARBA" id="ARBA00022857"/>
    </source>
</evidence>
<dbReference type="SUPFAM" id="SSF48179">
    <property type="entry name" value="6-phosphogluconate dehydrogenase C-terminal domain-like"/>
    <property type="match status" value="1"/>
</dbReference>
<protein>
    <recommendedName>
        <fullName evidence="5 11">2-dehydropantoate 2-reductase</fullName>
        <ecNumber evidence="4 11">1.1.1.169</ecNumber>
    </recommendedName>
    <alternativeName>
        <fullName evidence="9 11">Ketopantoate reductase</fullName>
    </alternativeName>
</protein>
<evidence type="ECO:0000256" key="5">
    <source>
        <dbReference type="ARBA" id="ARBA00019465"/>
    </source>
</evidence>
<dbReference type="InterPro" id="IPR050838">
    <property type="entry name" value="Ketopantoate_reductase"/>
</dbReference>
<evidence type="ECO:0000256" key="2">
    <source>
        <dbReference type="ARBA" id="ARBA00004994"/>
    </source>
</evidence>
<evidence type="ECO:0000313" key="15">
    <source>
        <dbReference type="Proteomes" id="UP001220509"/>
    </source>
</evidence>
<evidence type="ECO:0000256" key="9">
    <source>
        <dbReference type="ARBA" id="ARBA00032024"/>
    </source>
</evidence>
<dbReference type="GO" id="GO:0050661">
    <property type="term" value="F:NADP binding"/>
    <property type="evidence" value="ECO:0007669"/>
    <property type="project" value="TreeGrafter"/>
</dbReference>
<dbReference type="Gene3D" id="3.40.50.720">
    <property type="entry name" value="NAD(P)-binding Rossmann-like Domain"/>
    <property type="match status" value="1"/>
</dbReference>
<dbReference type="GO" id="GO:0015940">
    <property type="term" value="P:pantothenate biosynthetic process"/>
    <property type="evidence" value="ECO:0007669"/>
    <property type="project" value="UniProtKB-KW"/>
</dbReference>